<dbReference type="AlphaFoldDB" id="A0A0M2UX15"/>
<dbReference type="InterPro" id="IPR011055">
    <property type="entry name" value="Dup_hybrid_motif"/>
</dbReference>
<evidence type="ECO:0000313" key="3">
    <source>
        <dbReference type="Proteomes" id="UP000034954"/>
    </source>
</evidence>
<dbReference type="EMBL" id="LAQJ01000106">
    <property type="protein sequence ID" value="KKO20402.1"/>
    <property type="molecule type" value="Genomic_DNA"/>
</dbReference>
<reference evidence="2 3" key="1">
    <citation type="journal article" date="2013" name="BMC Microbiol.">
        <title>Identification of the type II cytochrome c maturation pathway in anammox bacteria by comparative genomics.</title>
        <authorList>
            <person name="Ferousi C."/>
            <person name="Speth D.R."/>
            <person name="Reimann J."/>
            <person name="Op den Camp H.J."/>
            <person name="Allen J.W."/>
            <person name="Keltjens J.T."/>
            <person name="Jetten M.S."/>
        </authorList>
    </citation>
    <scope>NUCLEOTIDE SEQUENCE [LARGE SCALE GENOMIC DNA]</scope>
    <source>
        <strain evidence="2">RU1</strain>
    </source>
</reference>
<organism evidence="2 3">
    <name type="scientific">Candidatus Brocadia fulgida</name>
    <dbReference type="NCBI Taxonomy" id="380242"/>
    <lineage>
        <taxon>Bacteria</taxon>
        <taxon>Pseudomonadati</taxon>
        <taxon>Planctomycetota</taxon>
        <taxon>Candidatus Brocadiia</taxon>
        <taxon>Candidatus Brocadiales</taxon>
        <taxon>Candidatus Brocadiaceae</taxon>
        <taxon>Candidatus Brocadia</taxon>
    </lineage>
</organism>
<sequence>MKKSRFIEFLIRHNELDQSGFEEWVFYPGMLFHSQDKWWEDGGVRQRPHEGVDFCFYRDAAGQFHNLDKKTKIPVMYDGEIVNIQDDFLGKSLFLRHDISDNYGNRLYTMYGHTSPYRGAEVGRIFREGETIAAIADAERKNTQIASHLHISVAWLQKSFPHERLDWKTINDDRVVTLCDPLEFIERKYKVRRGVLWKKSGG</sequence>
<protein>
    <recommendedName>
        <fullName evidence="1">M23ase beta-sheet core domain-containing protein</fullName>
    </recommendedName>
</protein>
<dbReference type="Gene3D" id="2.70.70.10">
    <property type="entry name" value="Glucose Permease (Domain IIA)"/>
    <property type="match status" value="1"/>
</dbReference>
<comment type="caution">
    <text evidence="2">The sequence shown here is derived from an EMBL/GenBank/DDBJ whole genome shotgun (WGS) entry which is preliminary data.</text>
</comment>
<dbReference type="Proteomes" id="UP000034954">
    <property type="component" value="Unassembled WGS sequence"/>
</dbReference>
<keyword evidence="3" id="KW-1185">Reference proteome</keyword>
<dbReference type="InterPro" id="IPR016047">
    <property type="entry name" value="M23ase_b-sheet_dom"/>
</dbReference>
<dbReference type="Pfam" id="PF01551">
    <property type="entry name" value="Peptidase_M23"/>
    <property type="match status" value="1"/>
</dbReference>
<evidence type="ECO:0000259" key="1">
    <source>
        <dbReference type="Pfam" id="PF01551"/>
    </source>
</evidence>
<evidence type="ECO:0000313" key="2">
    <source>
        <dbReference type="EMBL" id="KKO20402.1"/>
    </source>
</evidence>
<proteinExistence type="predicted"/>
<feature type="domain" description="M23ase beta-sheet core" evidence="1">
    <location>
        <begin position="66"/>
        <end position="155"/>
    </location>
</feature>
<name>A0A0M2UX15_9BACT</name>
<gene>
    <name evidence="2" type="ORF">BROFUL_00873</name>
</gene>
<accession>A0A0M2UX15</accession>
<dbReference type="SUPFAM" id="SSF51261">
    <property type="entry name" value="Duplicated hybrid motif"/>
    <property type="match status" value="1"/>
</dbReference>